<organism evidence="1 2">
    <name type="scientific">Halosquirtibacter laminarini</name>
    <dbReference type="NCBI Taxonomy" id="3374600"/>
    <lineage>
        <taxon>Bacteria</taxon>
        <taxon>Pseudomonadati</taxon>
        <taxon>Bacteroidota</taxon>
        <taxon>Bacteroidia</taxon>
        <taxon>Marinilabiliales</taxon>
        <taxon>Prolixibacteraceae</taxon>
        <taxon>Halosquirtibacter</taxon>
    </lineage>
</organism>
<proteinExistence type="predicted"/>
<protein>
    <submittedName>
        <fullName evidence="1">Iron-containing alcohol dehydrogenase</fullName>
        <ecNumber evidence="1">1.1.1.1</ecNumber>
    </submittedName>
</protein>
<keyword evidence="2" id="KW-1185">Reference proteome</keyword>
<gene>
    <name evidence="1" type="ORF">K4L44_17715</name>
</gene>
<reference evidence="1" key="1">
    <citation type="submission" date="2021-08" db="EMBL/GenBank/DDBJ databases">
        <title>Novel anaerobic bacterium isolated from sea squirt in East Sea, Republic of Korea.</title>
        <authorList>
            <person name="Nguyen T.H."/>
            <person name="Li Z."/>
            <person name="Lee Y.-J."/>
            <person name="Ko J."/>
            <person name="Kim S.-G."/>
        </authorList>
    </citation>
    <scope>NUCLEOTIDE SEQUENCE</scope>
    <source>
        <strain evidence="1">KCTC 25031</strain>
    </source>
</reference>
<dbReference type="EC" id="1.1.1.1" evidence="1"/>
<keyword evidence="1" id="KW-0560">Oxidoreductase</keyword>
<sequence length="386" mass="42398">MQNFDFINPTMIKFGKDQIGTMNQVIPQGAKVMVLYGGGSIKRTGIYDQVMAALKGFEVIEFSGIPSNPEFEVLMDAVKIVQSDNVQFLLAVGGGSVIDGTKFISAASLYEGDDPWDLIVKQEPIMQGVPFGTVLTLPATGSEMNYAAVITKGETSEKLLMQGLGLFPKFSVLDPSVVSTVPKRQLVNGLIDSFSHVLEQYLTYPVGAMLQDRYAESVLKTLIEVAPVIVNDPSNYEAAANYMWCCTNALNGMLQNGVPVDWGVHMIGHELTALYHTDHAITLAIVSPSYYRHMVDAKEDKLIQFAERVVGITEGTKREKALAAIDFIEDYFNRLGVECKLSNYVENYDGCAQAIAKTFEDRGWFGLGEKQSVTPKLVTQIVEAAY</sequence>
<dbReference type="EMBL" id="CP081303">
    <property type="protein sequence ID" value="QZE14322.1"/>
    <property type="molecule type" value="Genomic_DNA"/>
</dbReference>
<evidence type="ECO:0000313" key="1">
    <source>
        <dbReference type="EMBL" id="QZE14322.1"/>
    </source>
</evidence>
<evidence type="ECO:0000313" key="2">
    <source>
        <dbReference type="Proteomes" id="UP000826212"/>
    </source>
</evidence>
<accession>A0AC61NPI8</accession>
<name>A0AC61NPI8_9BACT</name>
<dbReference type="Proteomes" id="UP000826212">
    <property type="component" value="Chromosome"/>
</dbReference>